<organism evidence="3 4">
    <name type="scientific">Moraxella lacunata</name>
    <dbReference type="NCBI Taxonomy" id="477"/>
    <lineage>
        <taxon>Bacteria</taxon>
        <taxon>Pseudomonadati</taxon>
        <taxon>Pseudomonadota</taxon>
        <taxon>Gammaproteobacteria</taxon>
        <taxon>Moraxellales</taxon>
        <taxon>Moraxellaceae</taxon>
        <taxon>Moraxella</taxon>
    </lineage>
</organism>
<sequence length="680" mass="79966">MRMMICEIGVLDKDGNIHRVPLQEGLNIITGKSSTGKSALIEIVDYCFGSSEYTIPVGVITDNAKIYYIYIKTNQCYYVLARNSENIRECYFVKEQEYHQNINNDYFYEKQSMTLTHYLNTLNDEFIGIKDVEESEIAKEIRGKALPRPTIRSFTSFMFQHQNLIANKHALFYRFDEKEKREQVMEHIKIFLGFADQQYFLIAQNFERVKNELKLLNREKEQLDKFIKDNLPNLENKIQLLKGILFLDNLPNSFPEFKFGITPTDDFKSEVNLIIKYDNINHHTEILSQRYGELRVRLGELDIKHQSLCIKRDKINRSLTLENKLTNDLIYNQHIDDIQKSECPFCHTTNISLTEQAKQLQQAIDVVSRNIVKNKALQNELQTHLDKTEKEIKECRKEIEVIKAEMSKIGQNNQSVQKFKELFDIAVSLKNDIFYLLDKTSSNNDVELTNKIDGLNKELKNYQEQKKAYNIEAEIKQADIQVSQIMREIGQHFNFEDSYTPINLKFSFENFDLYHQKSKNEKVYLRSMGSGANWLYSHLTLFLALHQYFVELDNSKSLDLFSNNSKCLIPSILMIDQPTQVYFPNFKYDTSDNFNADDIKILEQQLNTNFNAEKFDDDIKQVENIFKQLAIYCDKLQKKYGYSPQIIVTDHADDLNLGKFDFEGFVKERWRNRGFIYPTE</sequence>
<dbReference type="EMBL" id="LZMS01000005">
    <property type="protein sequence ID" value="OBX67077.1"/>
    <property type="molecule type" value="Genomic_DNA"/>
</dbReference>
<dbReference type="InterPro" id="IPR027417">
    <property type="entry name" value="P-loop_NTPase"/>
</dbReference>
<dbReference type="Pfam" id="PF12532">
    <property type="entry name" value="DUF3732"/>
    <property type="match status" value="1"/>
</dbReference>
<dbReference type="Proteomes" id="UP000092607">
    <property type="component" value="Unassembled WGS sequence"/>
</dbReference>
<dbReference type="Gene3D" id="3.40.50.300">
    <property type="entry name" value="P-loop containing nucleotide triphosphate hydrolases"/>
    <property type="match status" value="1"/>
</dbReference>
<evidence type="ECO:0000259" key="2">
    <source>
        <dbReference type="Pfam" id="PF13476"/>
    </source>
</evidence>
<accession>A0A1B8Q835</accession>
<evidence type="ECO:0000256" key="1">
    <source>
        <dbReference type="SAM" id="Coils"/>
    </source>
</evidence>
<dbReference type="AlphaFoldDB" id="A0A1B8Q835"/>
<dbReference type="Pfam" id="PF13476">
    <property type="entry name" value="AAA_23"/>
    <property type="match status" value="1"/>
</dbReference>
<dbReference type="RefSeq" id="WP_065255718.1">
    <property type="nucleotide sequence ID" value="NZ_JARDJM010000053.1"/>
</dbReference>
<feature type="coiled-coil region" evidence="1">
    <location>
        <begin position="445"/>
        <end position="479"/>
    </location>
</feature>
<dbReference type="GO" id="GO:0006302">
    <property type="term" value="P:double-strand break repair"/>
    <property type="evidence" value="ECO:0007669"/>
    <property type="project" value="InterPro"/>
</dbReference>
<gene>
    <name evidence="3" type="ORF">A9309_12350</name>
</gene>
<proteinExistence type="predicted"/>
<protein>
    <recommendedName>
        <fullName evidence="2">Rad50/SbcC-type AAA domain-containing protein</fullName>
    </recommendedName>
</protein>
<feature type="domain" description="Rad50/SbcC-type AAA" evidence="2">
    <location>
        <begin position="20"/>
        <end position="241"/>
    </location>
</feature>
<dbReference type="GO" id="GO:0016887">
    <property type="term" value="F:ATP hydrolysis activity"/>
    <property type="evidence" value="ECO:0007669"/>
    <property type="project" value="InterPro"/>
</dbReference>
<evidence type="ECO:0000313" key="3">
    <source>
        <dbReference type="EMBL" id="OBX67077.1"/>
    </source>
</evidence>
<keyword evidence="1" id="KW-0175">Coiled coil</keyword>
<dbReference type="InterPro" id="IPR022205">
    <property type="entry name" value="DUF3732"/>
</dbReference>
<dbReference type="InterPro" id="IPR038729">
    <property type="entry name" value="Rad50/SbcC_AAA"/>
</dbReference>
<comment type="caution">
    <text evidence="3">The sequence shown here is derived from an EMBL/GenBank/DDBJ whole genome shotgun (WGS) entry which is preliminary data.</text>
</comment>
<name>A0A1B8Q835_MORLA</name>
<evidence type="ECO:0000313" key="4">
    <source>
        <dbReference type="Proteomes" id="UP000092607"/>
    </source>
</evidence>
<feature type="coiled-coil region" evidence="1">
    <location>
        <begin position="350"/>
        <end position="412"/>
    </location>
</feature>
<dbReference type="OrthoDB" id="103556at2"/>
<reference evidence="3 4" key="1">
    <citation type="submission" date="2016-06" db="EMBL/GenBank/DDBJ databases">
        <title>Draft genome of Moraxella lacunata CCUG 57757A.</title>
        <authorList>
            <person name="Salva-Serra F."/>
            <person name="Engstrom-Jakobsson H."/>
            <person name="Thorell K."/>
            <person name="Gonzales-Siles L."/>
            <person name="Karlsson R."/>
            <person name="Boulund F."/>
            <person name="Engstrand L."/>
            <person name="Kristiansson E."/>
            <person name="Moore E."/>
        </authorList>
    </citation>
    <scope>NUCLEOTIDE SEQUENCE [LARGE SCALE GENOMIC DNA]</scope>
    <source>
        <strain evidence="3 4">CCUG 57757A</strain>
    </source>
</reference>